<dbReference type="AlphaFoldDB" id="A0A9X1ZKV1"/>
<keyword evidence="3" id="KW-1185">Reference proteome</keyword>
<keyword evidence="1" id="KW-0143">Chaperone</keyword>
<protein>
    <submittedName>
        <fullName evidence="2">Molecular chaperone TorD family protein</fullName>
    </submittedName>
</protein>
<dbReference type="Pfam" id="PF02613">
    <property type="entry name" value="Nitrate_red_del"/>
    <property type="match status" value="1"/>
</dbReference>
<dbReference type="SUPFAM" id="SSF89155">
    <property type="entry name" value="TorD-like"/>
    <property type="match status" value="1"/>
</dbReference>
<evidence type="ECO:0000313" key="2">
    <source>
        <dbReference type="EMBL" id="MCL1142842.1"/>
    </source>
</evidence>
<dbReference type="PANTHER" id="PTHR34227:SF13">
    <property type="entry name" value="TAT PROOFREADING CHAPERONE DMSD-RELATED"/>
    <property type="match status" value="1"/>
</dbReference>
<dbReference type="InterPro" id="IPR036411">
    <property type="entry name" value="TorD-like_sf"/>
</dbReference>
<dbReference type="RefSeq" id="WP_248995523.1">
    <property type="nucleotide sequence ID" value="NZ_JAKIKP010000005.1"/>
</dbReference>
<comment type="caution">
    <text evidence="2">The sequence shown here is derived from an EMBL/GenBank/DDBJ whole genome shotgun (WGS) entry which is preliminary data.</text>
</comment>
<name>A0A9X1ZKV1_9GAMM</name>
<evidence type="ECO:0000256" key="1">
    <source>
        <dbReference type="ARBA" id="ARBA00023186"/>
    </source>
</evidence>
<dbReference type="InterPro" id="IPR050289">
    <property type="entry name" value="TorD/DmsD_chaperones"/>
</dbReference>
<sequence length="225" mass="25232">MTHLNTAIDLSELQAAARILHHSLVNYPTADTLALFIENDLAQNWPAFTDSAANQQGKQYLTQFIAQWDTEQLTNLKLDYGQLFFGPGEPKAMPWGSVYLGEQGILNDESTITLMQFYKSIGVSFDLKYNQPVDHIALFYAVIDQLLAQIIDAQQTNAPEGSVAKEALIILLQQHMLPWSGRCLELAAEHAETDFYRGLVLLAKDFETVLASTLNVIPMPMRLFK</sequence>
<dbReference type="EMBL" id="JAKIKP010000005">
    <property type="protein sequence ID" value="MCL1142842.1"/>
    <property type="molecule type" value="Genomic_DNA"/>
</dbReference>
<accession>A0A9X1ZKV1</accession>
<dbReference type="Gene3D" id="1.10.3480.10">
    <property type="entry name" value="TorD-like"/>
    <property type="match status" value="1"/>
</dbReference>
<dbReference type="InterPro" id="IPR020945">
    <property type="entry name" value="DMSO/NO3_reduct_chaperone"/>
</dbReference>
<dbReference type="PANTHER" id="PTHR34227">
    <property type="entry name" value="CHAPERONE PROTEIN YCDY"/>
    <property type="match status" value="1"/>
</dbReference>
<organism evidence="2 3">
    <name type="scientific">Shewanella gaetbuli</name>
    <dbReference type="NCBI Taxonomy" id="220752"/>
    <lineage>
        <taxon>Bacteria</taxon>
        <taxon>Pseudomonadati</taxon>
        <taxon>Pseudomonadota</taxon>
        <taxon>Gammaproteobacteria</taxon>
        <taxon>Alteromonadales</taxon>
        <taxon>Shewanellaceae</taxon>
        <taxon>Shewanella</taxon>
    </lineage>
</organism>
<reference evidence="2" key="1">
    <citation type="submission" date="2022-01" db="EMBL/GenBank/DDBJ databases">
        <title>Whole genome-based taxonomy of the Shewanellaceae.</title>
        <authorList>
            <person name="Martin-Rodriguez A.J."/>
        </authorList>
    </citation>
    <scope>NUCLEOTIDE SEQUENCE</scope>
    <source>
        <strain evidence="2">DSM 16422</strain>
    </source>
</reference>
<proteinExistence type="predicted"/>
<dbReference type="Proteomes" id="UP001139333">
    <property type="component" value="Unassembled WGS sequence"/>
</dbReference>
<evidence type="ECO:0000313" key="3">
    <source>
        <dbReference type="Proteomes" id="UP001139333"/>
    </source>
</evidence>
<gene>
    <name evidence="2" type="ORF">L2672_09075</name>
</gene>